<sequence length="18" mass="1929">MRTLLRGVVASKGLKGSR</sequence>
<evidence type="ECO:0000313" key="1">
    <source>
        <dbReference type="EMBL" id="JAE19249.1"/>
    </source>
</evidence>
<accession>A0A0A9G718</accession>
<organism evidence="1">
    <name type="scientific">Arundo donax</name>
    <name type="common">Giant reed</name>
    <name type="synonym">Donax arundinaceus</name>
    <dbReference type="NCBI Taxonomy" id="35708"/>
    <lineage>
        <taxon>Eukaryota</taxon>
        <taxon>Viridiplantae</taxon>
        <taxon>Streptophyta</taxon>
        <taxon>Embryophyta</taxon>
        <taxon>Tracheophyta</taxon>
        <taxon>Spermatophyta</taxon>
        <taxon>Magnoliopsida</taxon>
        <taxon>Liliopsida</taxon>
        <taxon>Poales</taxon>
        <taxon>Poaceae</taxon>
        <taxon>PACMAD clade</taxon>
        <taxon>Arundinoideae</taxon>
        <taxon>Arundineae</taxon>
        <taxon>Arundo</taxon>
    </lineage>
</organism>
<reference evidence="1" key="1">
    <citation type="submission" date="2014-09" db="EMBL/GenBank/DDBJ databases">
        <authorList>
            <person name="Magalhaes I.L.F."/>
            <person name="Oliveira U."/>
            <person name="Santos F.R."/>
            <person name="Vidigal T.H.D.A."/>
            <person name="Brescovit A.D."/>
            <person name="Santos A.J."/>
        </authorList>
    </citation>
    <scope>NUCLEOTIDE SEQUENCE</scope>
    <source>
        <tissue evidence="1">Shoot tissue taken approximately 20 cm above the soil surface</tissue>
    </source>
</reference>
<reference evidence="1" key="2">
    <citation type="journal article" date="2015" name="Data Brief">
        <title>Shoot transcriptome of the giant reed, Arundo donax.</title>
        <authorList>
            <person name="Barrero R.A."/>
            <person name="Guerrero F.D."/>
            <person name="Moolhuijzen P."/>
            <person name="Goolsby J.A."/>
            <person name="Tidwell J."/>
            <person name="Bellgard S.E."/>
            <person name="Bellgard M.I."/>
        </authorList>
    </citation>
    <scope>NUCLEOTIDE SEQUENCE</scope>
    <source>
        <tissue evidence="1">Shoot tissue taken approximately 20 cm above the soil surface</tissue>
    </source>
</reference>
<name>A0A0A9G718_ARUDO</name>
<dbReference type="EMBL" id="GBRH01178647">
    <property type="protein sequence ID" value="JAE19249.1"/>
    <property type="molecule type" value="Transcribed_RNA"/>
</dbReference>
<dbReference type="AlphaFoldDB" id="A0A0A9G718"/>
<proteinExistence type="predicted"/>
<protein>
    <submittedName>
        <fullName evidence="1">Uncharacterized protein</fullName>
    </submittedName>
</protein>